<dbReference type="Gene3D" id="1.10.30.10">
    <property type="entry name" value="High mobility group box domain"/>
    <property type="match status" value="1"/>
</dbReference>
<feature type="region of interest" description="Disordered" evidence="4">
    <location>
        <begin position="178"/>
        <end position="228"/>
    </location>
</feature>
<reference evidence="6" key="1">
    <citation type="submission" date="2023-06" db="EMBL/GenBank/DDBJ databases">
        <title>Black Yeasts Isolated from many extreme environments.</title>
        <authorList>
            <person name="Coleine C."/>
            <person name="Stajich J.E."/>
            <person name="Selbmann L."/>
        </authorList>
    </citation>
    <scope>NUCLEOTIDE SEQUENCE</scope>
    <source>
        <strain evidence="6">CCFEE 5200</strain>
    </source>
</reference>
<dbReference type="GO" id="GO:0000122">
    <property type="term" value="P:negative regulation of transcription by RNA polymerase II"/>
    <property type="evidence" value="ECO:0007669"/>
    <property type="project" value="TreeGrafter"/>
</dbReference>
<feature type="region of interest" description="Disordered" evidence="4">
    <location>
        <begin position="263"/>
        <end position="282"/>
    </location>
</feature>
<feature type="region of interest" description="Disordered" evidence="4">
    <location>
        <begin position="1"/>
        <end position="20"/>
    </location>
</feature>
<dbReference type="GO" id="GO:0000978">
    <property type="term" value="F:RNA polymerase II cis-regulatory region sequence-specific DNA binding"/>
    <property type="evidence" value="ECO:0007669"/>
    <property type="project" value="TreeGrafter"/>
</dbReference>
<dbReference type="Pfam" id="PF00505">
    <property type="entry name" value="HMG_box"/>
    <property type="match status" value="1"/>
</dbReference>
<feature type="compositionally biased region" description="Polar residues" evidence="4">
    <location>
        <begin position="213"/>
        <end position="228"/>
    </location>
</feature>
<comment type="caution">
    <text evidence="6">The sequence shown here is derived from an EMBL/GenBank/DDBJ whole genome shotgun (WGS) entry which is preliminary data.</text>
</comment>
<keyword evidence="1 3" id="KW-0238">DNA-binding</keyword>
<organism evidence="6 7">
    <name type="scientific">Friedmanniomyces endolithicus</name>
    <dbReference type="NCBI Taxonomy" id="329885"/>
    <lineage>
        <taxon>Eukaryota</taxon>
        <taxon>Fungi</taxon>
        <taxon>Dikarya</taxon>
        <taxon>Ascomycota</taxon>
        <taxon>Pezizomycotina</taxon>
        <taxon>Dothideomycetes</taxon>
        <taxon>Dothideomycetidae</taxon>
        <taxon>Mycosphaerellales</taxon>
        <taxon>Teratosphaeriaceae</taxon>
        <taxon>Friedmanniomyces</taxon>
    </lineage>
</organism>
<dbReference type="GO" id="GO:0030154">
    <property type="term" value="P:cell differentiation"/>
    <property type="evidence" value="ECO:0007669"/>
    <property type="project" value="TreeGrafter"/>
</dbReference>
<feature type="compositionally biased region" description="Low complexity" evidence="4">
    <location>
        <begin position="1"/>
        <end position="14"/>
    </location>
</feature>
<evidence type="ECO:0000313" key="6">
    <source>
        <dbReference type="EMBL" id="KAK1013750.1"/>
    </source>
</evidence>
<dbReference type="PANTHER" id="PTHR10270">
    <property type="entry name" value="SOX TRANSCRIPTION FACTOR"/>
    <property type="match status" value="1"/>
</dbReference>
<evidence type="ECO:0000256" key="1">
    <source>
        <dbReference type="ARBA" id="ARBA00023125"/>
    </source>
</evidence>
<keyword evidence="3" id="KW-0539">Nucleus</keyword>
<evidence type="ECO:0000256" key="2">
    <source>
        <dbReference type="ARBA" id="ARBA00023163"/>
    </source>
</evidence>
<proteinExistence type="predicted"/>
<dbReference type="InterPro" id="IPR036910">
    <property type="entry name" value="HMG_box_dom_sf"/>
</dbReference>
<accession>A0AAN6L2U0</accession>
<dbReference type="PANTHER" id="PTHR10270:SF161">
    <property type="entry name" value="SEX-DETERMINING REGION Y PROTEIN"/>
    <property type="match status" value="1"/>
</dbReference>
<sequence>MAGPSSPSFSSSTSGIDQTNAPSPFDFNYLMSEDFTDIVAGNDGDFNAETTFAPIVNLDQDGNSIDDMSTFVPDELIPYYGNYNAVTTVSPAELSLNGNDIYAPQPQYYAPQEDDRASWYSEPSRPQSVMPIQPMPLPPAGFPGAHYGWYLPVQMPMPTELGSISNPYAAPVANMSSLDRDLTDNPQQKQKRKQHHDSQTLSDNEDKQRPTKRQSNGKTAVRNTTTRSKNLRIAQDCVCPDTEEHIPRPRNAFILYRSAMTKQLSKSNKSTKKRSGGKPRAVKHQIYVSREAGTRWHNGTDDVRAHYQDLAEKERIDHAKKYPGYKYRPVRKGVAAKSSRFGTPECTCGAYRANMLLLKEAERKLKEDVLDDDVLDDDEADAPGDEVDGTAYAYPPPAKTRAKSISSELYSVSTVSEDEEVDYEKLFNEAQDPSYDGGEFFE</sequence>
<name>A0AAN6L2U0_9PEZI</name>
<dbReference type="GO" id="GO:0001228">
    <property type="term" value="F:DNA-binding transcription activator activity, RNA polymerase II-specific"/>
    <property type="evidence" value="ECO:0007669"/>
    <property type="project" value="TreeGrafter"/>
</dbReference>
<feature type="region of interest" description="Disordered" evidence="4">
    <location>
        <begin position="376"/>
        <end position="398"/>
    </location>
</feature>
<keyword evidence="2" id="KW-0804">Transcription</keyword>
<dbReference type="GO" id="GO:0005634">
    <property type="term" value="C:nucleus"/>
    <property type="evidence" value="ECO:0007669"/>
    <property type="project" value="UniProtKB-UniRule"/>
</dbReference>
<dbReference type="AlphaFoldDB" id="A0AAN6L2U0"/>
<keyword evidence="7" id="KW-1185">Reference proteome</keyword>
<feature type="domain" description="HMG box" evidence="5">
    <location>
        <begin position="246"/>
        <end position="326"/>
    </location>
</feature>
<feature type="compositionally biased region" description="Acidic residues" evidence="4">
    <location>
        <begin position="376"/>
        <end position="388"/>
    </location>
</feature>
<evidence type="ECO:0000259" key="5">
    <source>
        <dbReference type="PROSITE" id="PS50118"/>
    </source>
</evidence>
<dbReference type="EMBL" id="JAUJLE010000005">
    <property type="protein sequence ID" value="KAK1013750.1"/>
    <property type="molecule type" value="Genomic_DNA"/>
</dbReference>
<dbReference type="InterPro" id="IPR050140">
    <property type="entry name" value="SRY-related_HMG-box_TF-like"/>
</dbReference>
<evidence type="ECO:0000313" key="7">
    <source>
        <dbReference type="Proteomes" id="UP001175353"/>
    </source>
</evidence>
<dbReference type="PROSITE" id="PS50118">
    <property type="entry name" value="HMG_BOX_2"/>
    <property type="match status" value="1"/>
</dbReference>
<dbReference type="SMART" id="SM00398">
    <property type="entry name" value="HMG"/>
    <property type="match status" value="1"/>
</dbReference>
<dbReference type="SUPFAM" id="SSF47095">
    <property type="entry name" value="HMG-box"/>
    <property type="match status" value="1"/>
</dbReference>
<dbReference type="CDD" id="cd01389">
    <property type="entry name" value="HMG-box_ROX1-like"/>
    <property type="match status" value="1"/>
</dbReference>
<feature type="DNA-binding region" description="HMG box" evidence="3">
    <location>
        <begin position="246"/>
        <end position="326"/>
    </location>
</feature>
<gene>
    <name evidence="6" type="ORF">LTR91_001347</name>
</gene>
<dbReference type="Proteomes" id="UP001175353">
    <property type="component" value="Unassembled WGS sequence"/>
</dbReference>
<evidence type="ECO:0000256" key="4">
    <source>
        <dbReference type="SAM" id="MobiDB-lite"/>
    </source>
</evidence>
<evidence type="ECO:0000256" key="3">
    <source>
        <dbReference type="PROSITE-ProRule" id="PRU00267"/>
    </source>
</evidence>
<feature type="compositionally biased region" description="Basic residues" evidence="4">
    <location>
        <begin position="269"/>
        <end position="282"/>
    </location>
</feature>
<protein>
    <recommendedName>
        <fullName evidence="5">HMG box domain-containing protein</fullName>
    </recommendedName>
</protein>
<dbReference type="InterPro" id="IPR009071">
    <property type="entry name" value="HMG_box_dom"/>
</dbReference>